<dbReference type="InParanoid" id="A0A059BT01"/>
<feature type="non-terminal residue" evidence="3">
    <location>
        <position position="103"/>
    </location>
</feature>
<sequence length="103" mass="11381">RGVKFKIKVNRLFTLVLVYNVSGAGNMNAMKTKGSNTQWITMTCNWGQKWQTGTVLTGQSLSFQVTLSDGRIVEFDNVAPACWQFGGTHMTGERTSSSTIFIP</sequence>
<keyword evidence="1" id="KW-0964">Secreted</keyword>
<dbReference type="AlphaFoldDB" id="A0A059BT01"/>
<evidence type="ECO:0000256" key="1">
    <source>
        <dbReference type="RuleBase" id="RU365023"/>
    </source>
</evidence>
<name>A0A059BT01_EUCGR</name>
<dbReference type="InterPro" id="IPR007117">
    <property type="entry name" value="Expansin_CBD"/>
</dbReference>
<comment type="function">
    <text evidence="1">Causes loosening and extension of plant cell walls by disrupting non-covalent bonding between cellulose microfibrils and matrix glucans. No enzymatic activity has been found.</text>
</comment>
<feature type="domain" description="Expansin-like CBD" evidence="2">
    <location>
        <begin position="12"/>
        <end position="91"/>
    </location>
</feature>
<dbReference type="OMA" id="GWITMIK"/>
<feature type="signal peptide" evidence="1">
    <location>
        <begin position="1"/>
        <end position="24"/>
    </location>
</feature>
<evidence type="ECO:0000259" key="2">
    <source>
        <dbReference type="PROSITE" id="PS50843"/>
    </source>
</evidence>
<gene>
    <name evidence="3" type="ORF">EUGRSUZ_F02620</name>
</gene>
<keyword evidence="1" id="KW-0961">Cell wall biogenesis/degradation</keyword>
<comment type="subcellular location">
    <subcellularLocation>
        <location evidence="1">Secreted</location>
        <location evidence="1">Cell wall</location>
    </subcellularLocation>
    <subcellularLocation>
        <location evidence="1">Membrane</location>
        <topology evidence="1">Peripheral membrane protein</topology>
    </subcellularLocation>
</comment>
<dbReference type="PROSITE" id="PS50843">
    <property type="entry name" value="EXPANSIN_CBD"/>
    <property type="match status" value="1"/>
</dbReference>
<dbReference type="Gramene" id="KCW69066">
    <property type="protein sequence ID" value="KCW69066"/>
    <property type="gene ID" value="EUGRSUZ_F02620"/>
</dbReference>
<evidence type="ECO:0000313" key="3">
    <source>
        <dbReference type="EMBL" id="KCW69066.1"/>
    </source>
</evidence>
<dbReference type="Pfam" id="PF01357">
    <property type="entry name" value="Expansin_C"/>
    <property type="match status" value="1"/>
</dbReference>
<organism evidence="3">
    <name type="scientific">Eucalyptus grandis</name>
    <name type="common">Flooded gum</name>
    <dbReference type="NCBI Taxonomy" id="71139"/>
    <lineage>
        <taxon>Eukaryota</taxon>
        <taxon>Viridiplantae</taxon>
        <taxon>Streptophyta</taxon>
        <taxon>Embryophyta</taxon>
        <taxon>Tracheophyta</taxon>
        <taxon>Spermatophyta</taxon>
        <taxon>Magnoliopsida</taxon>
        <taxon>eudicotyledons</taxon>
        <taxon>Gunneridae</taxon>
        <taxon>Pentapetalae</taxon>
        <taxon>rosids</taxon>
        <taxon>malvids</taxon>
        <taxon>Myrtales</taxon>
        <taxon>Myrtaceae</taxon>
        <taxon>Myrtoideae</taxon>
        <taxon>Eucalypteae</taxon>
        <taxon>Eucalyptus</taxon>
    </lineage>
</organism>
<proteinExistence type="inferred from homology"/>
<comment type="similarity">
    <text evidence="1">Belongs to the expansin family. Expansin A subfamily.</text>
</comment>
<dbReference type="InterPro" id="IPR036749">
    <property type="entry name" value="Expansin_CBD_sf"/>
</dbReference>
<dbReference type="PRINTS" id="PR01226">
    <property type="entry name" value="EXPANSIN"/>
</dbReference>
<protein>
    <recommendedName>
        <fullName evidence="1">Expansin</fullName>
    </recommendedName>
</protein>
<feature type="non-terminal residue" evidence="3">
    <location>
        <position position="1"/>
    </location>
</feature>
<accession>A0A059BT01</accession>
<dbReference type="PANTHER" id="PTHR31867">
    <property type="entry name" value="EXPANSIN-A15"/>
    <property type="match status" value="1"/>
</dbReference>
<reference evidence="3" key="1">
    <citation type="submission" date="2013-07" db="EMBL/GenBank/DDBJ databases">
        <title>The genome of Eucalyptus grandis.</title>
        <authorList>
            <person name="Schmutz J."/>
            <person name="Hayes R."/>
            <person name="Myburg A."/>
            <person name="Tuskan G."/>
            <person name="Grattapaglia D."/>
            <person name="Rokhsar D.S."/>
        </authorList>
    </citation>
    <scope>NUCLEOTIDE SEQUENCE</scope>
    <source>
        <tissue evidence="3">Leaf extractions</tissue>
    </source>
</reference>
<dbReference type="GO" id="GO:0009664">
    <property type="term" value="P:plant-type cell wall organization"/>
    <property type="evidence" value="ECO:0007669"/>
    <property type="project" value="InterPro"/>
</dbReference>
<dbReference type="Gene3D" id="2.60.40.760">
    <property type="entry name" value="Expansin, cellulose-binding-like domain"/>
    <property type="match status" value="1"/>
</dbReference>
<dbReference type="SUPFAM" id="SSF49590">
    <property type="entry name" value="PHL pollen allergen"/>
    <property type="match status" value="1"/>
</dbReference>
<dbReference type="STRING" id="71139.A0A059BT01"/>
<dbReference type="InterPro" id="IPR002963">
    <property type="entry name" value="Expansin"/>
</dbReference>
<feature type="chain" id="PRO_5015212403" description="Expansin" evidence="1">
    <location>
        <begin position="25"/>
        <end position="103"/>
    </location>
</feature>
<dbReference type="EMBL" id="KK198758">
    <property type="protein sequence ID" value="KCW69066.1"/>
    <property type="molecule type" value="Genomic_DNA"/>
</dbReference>
<keyword evidence="1" id="KW-0134">Cell wall</keyword>
<dbReference type="GO" id="GO:0016020">
    <property type="term" value="C:membrane"/>
    <property type="evidence" value="ECO:0007669"/>
    <property type="project" value="UniProtKB-SubCell"/>
</dbReference>
<keyword evidence="1" id="KW-0732">Signal</keyword>